<evidence type="ECO:0000256" key="1">
    <source>
        <dbReference type="SAM" id="Phobius"/>
    </source>
</evidence>
<dbReference type="Proteomes" id="UP001054945">
    <property type="component" value="Unassembled WGS sequence"/>
</dbReference>
<dbReference type="EMBL" id="BPLR01000833">
    <property type="protein sequence ID" value="GIY97767.1"/>
    <property type="molecule type" value="Genomic_DNA"/>
</dbReference>
<sequence length="84" mass="9217">MAGYCELPMSNCIRAIDGKHVLIQAPPNTGSQYHNYKEGFSIILLALWMLTTSLCLLILGWKAIIVTVVSLDTVSLAKPLNITK</sequence>
<accession>A0AAV4XRW7</accession>
<keyword evidence="1" id="KW-0472">Membrane</keyword>
<proteinExistence type="predicted"/>
<evidence type="ECO:0008006" key="4">
    <source>
        <dbReference type="Google" id="ProtNLM"/>
    </source>
</evidence>
<protein>
    <recommendedName>
        <fullName evidence="4">DDE Tnp4 domain-containing protein</fullName>
    </recommendedName>
</protein>
<organism evidence="2 3">
    <name type="scientific">Caerostris extrusa</name>
    <name type="common">Bark spider</name>
    <name type="synonym">Caerostris bankana</name>
    <dbReference type="NCBI Taxonomy" id="172846"/>
    <lineage>
        <taxon>Eukaryota</taxon>
        <taxon>Metazoa</taxon>
        <taxon>Ecdysozoa</taxon>
        <taxon>Arthropoda</taxon>
        <taxon>Chelicerata</taxon>
        <taxon>Arachnida</taxon>
        <taxon>Araneae</taxon>
        <taxon>Araneomorphae</taxon>
        <taxon>Entelegynae</taxon>
        <taxon>Araneoidea</taxon>
        <taxon>Araneidae</taxon>
        <taxon>Caerostris</taxon>
    </lineage>
</organism>
<reference evidence="2 3" key="1">
    <citation type="submission" date="2021-06" db="EMBL/GenBank/DDBJ databases">
        <title>Caerostris extrusa draft genome.</title>
        <authorList>
            <person name="Kono N."/>
            <person name="Arakawa K."/>
        </authorList>
    </citation>
    <scope>NUCLEOTIDE SEQUENCE [LARGE SCALE GENOMIC DNA]</scope>
</reference>
<evidence type="ECO:0000313" key="2">
    <source>
        <dbReference type="EMBL" id="GIY97767.1"/>
    </source>
</evidence>
<evidence type="ECO:0000313" key="3">
    <source>
        <dbReference type="Proteomes" id="UP001054945"/>
    </source>
</evidence>
<keyword evidence="1" id="KW-1133">Transmembrane helix</keyword>
<name>A0AAV4XRW7_CAEEX</name>
<comment type="caution">
    <text evidence="2">The sequence shown here is derived from an EMBL/GenBank/DDBJ whole genome shotgun (WGS) entry which is preliminary data.</text>
</comment>
<dbReference type="AlphaFoldDB" id="A0AAV4XRW7"/>
<gene>
    <name evidence="2" type="ORF">CEXT_411131</name>
</gene>
<keyword evidence="3" id="KW-1185">Reference proteome</keyword>
<keyword evidence="1" id="KW-0812">Transmembrane</keyword>
<feature type="transmembrane region" description="Helical" evidence="1">
    <location>
        <begin position="40"/>
        <end position="61"/>
    </location>
</feature>